<dbReference type="InterPro" id="IPR036388">
    <property type="entry name" value="WH-like_DNA-bd_sf"/>
</dbReference>
<reference evidence="10 11" key="2">
    <citation type="submission" date="2019-01" db="EMBL/GenBank/DDBJ databases">
        <title>Motilimonas pumilus sp. nov., isolated from the gut of sea cucumber (Apostichopus japonicus).</title>
        <authorList>
            <person name="Wang F.-Q."/>
            <person name="Ren L.-H."/>
            <person name="Lin Y.-W."/>
            <person name="Sun G.-H."/>
            <person name="Du Z.-J."/>
            <person name="Zhao J.-X."/>
            <person name="Liu X.-J."/>
            <person name="Liu L.-J."/>
        </authorList>
    </citation>
    <scope>NUCLEOTIDE SEQUENCE [LARGE SCALE GENOMIC DNA]</scope>
    <source>
        <strain evidence="10 11">PLHSC7-2</strain>
    </source>
</reference>
<dbReference type="InterPro" id="IPR011006">
    <property type="entry name" value="CheY-like_superfamily"/>
</dbReference>
<feature type="domain" description="Response regulatory" evidence="8">
    <location>
        <begin position="2"/>
        <end position="116"/>
    </location>
</feature>
<evidence type="ECO:0000256" key="3">
    <source>
        <dbReference type="ARBA" id="ARBA00023015"/>
    </source>
</evidence>
<feature type="modified residue" description="4-aspartylphosphate" evidence="6">
    <location>
        <position position="51"/>
    </location>
</feature>
<dbReference type="InterPro" id="IPR001789">
    <property type="entry name" value="Sig_transdc_resp-reg_receiver"/>
</dbReference>
<keyword evidence="11" id="KW-1185">Reference proteome</keyword>
<evidence type="ECO:0000256" key="5">
    <source>
        <dbReference type="ARBA" id="ARBA00023163"/>
    </source>
</evidence>
<dbReference type="Proteomes" id="UP000283255">
    <property type="component" value="Unassembled WGS sequence"/>
</dbReference>
<keyword evidence="5" id="KW-0804">Transcription</keyword>
<dbReference type="SUPFAM" id="SSF46894">
    <property type="entry name" value="C-terminal effector domain of the bipartite response regulators"/>
    <property type="match status" value="1"/>
</dbReference>
<evidence type="ECO:0000259" key="8">
    <source>
        <dbReference type="PROSITE" id="PS50110"/>
    </source>
</evidence>
<dbReference type="FunFam" id="3.40.50.2300:FF:000001">
    <property type="entry name" value="DNA-binding response regulator PhoB"/>
    <property type="match status" value="1"/>
</dbReference>
<dbReference type="SMART" id="SM00448">
    <property type="entry name" value="REC"/>
    <property type="match status" value="1"/>
</dbReference>
<evidence type="ECO:0000259" key="9">
    <source>
        <dbReference type="PROSITE" id="PS51755"/>
    </source>
</evidence>
<proteinExistence type="predicted"/>
<dbReference type="GO" id="GO:0005829">
    <property type="term" value="C:cytosol"/>
    <property type="evidence" value="ECO:0007669"/>
    <property type="project" value="TreeGrafter"/>
</dbReference>
<dbReference type="Pfam" id="PF00072">
    <property type="entry name" value="Response_reg"/>
    <property type="match status" value="1"/>
</dbReference>
<evidence type="ECO:0000256" key="1">
    <source>
        <dbReference type="ARBA" id="ARBA00022553"/>
    </source>
</evidence>
<dbReference type="AlphaFoldDB" id="A0A418YBB3"/>
<dbReference type="PROSITE" id="PS51755">
    <property type="entry name" value="OMPR_PHOB"/>
    <property type="match status" value="1"/>
</dbReference>
<dbReference type="GO" id="GO:0006355">
    <property type="term" value="P:regulation of DNA-templated transcription"/>
    <property type="evidence" value="ECO:0007669"/>
    <property type="project" value="InterPro"/>
</dbReference>
<sequence>MKLLLVEDHHDIAGVLFDYFELKGYTLEHAINGELGFKLAQQQHYDLIILDISLPGVSGLQVCKQLREDGNDTPILMLTARETRDDTLAGFKVGADDYLIKPFDLDILDARIDAILRRRKPTTKAWQFSELSLMQAERMAVRQQQKIPLNPTAFTILKLLMTHAPDVVTREQMIDTLWPDDVPEGDLLRSHIYQLRCVIDRPFRHEMIKTVPKIGFKLQAVPTENTES</sequence>
<dbReference type="InterPro" id="IPR039420">
    <property type="entry name" value="WalR-like"/>
</dbReference>
<dbReference type="SUPFAM" id="SSF52172">
    <property type="entry name" value="CheY-like"/>
    <property type="match status" value="1"/>
</dbReference>
<organism evidence="10 11">
    <name type="scientific">Motilimonas pumila</name>
    <dbReference type="NCBI Taxonomy" id="2303987"/>
    <lineage>
        <taxon>Bacteria</taxon>
        <taxon>Pseudomonadati</taxon>
        <taxon>Pseudomonadota</taxon>
        <taxon>Gammaproteobacteria</taxon>
        <taxon>Alteromonadales</taxon>
        <taxon>Alteromonadales genera incertae sedis</taxon>
        <taxon>Motilimonas</taxon>
    </lineage>
</organism>
<dbReference type="PROSITE" id="PS50110">
    <property type="entry name" value="RESPONSE_REGULATORY"/>
    <property type="match status" value="1"/>
</dbReference>
<dbReference type="CDD" id="cd17574">
    <property type="entry name" value="REC_OmpR"/>
    <property type="match status" value="1"/>
</dbReference>
<dbReference type="OrthoDB" id="9802426at2"/>
<dbReference type="EMBL" id="QZCH01000025">
    <property type="protein sequence ID" value="RJG40285.1"/>
    <property type="molecule type" value="Genomic_DNA"/>
</dbReference>
<comment type="caution">
    <text evidence="10">The sequence shown here is derived from an EMBL/GenBank/DDBJ whole genome shotgun (WGS) entry which is preliminary data.</text>
</comment>
<dbReference type="CDD" id="cd00383">
    <property type="entry name" value="trans_reg_C"/>
    <property type="match status" value="1"/>
</dbReference>
<keyword evidence="4 7" id="KW-0238">DNA-binding</keyword>
<dbReference type="RefSeq" id="WP_119911832.1">
    <property type="nucleotide sequence ID" value="NZ_QZCH01000025.1"/>
</dbReference>
<dbReference type="GO" id="GO:0000156">
    <property type="term" value="F:phosphorelay response regulator activity"/>
    <property type="evidence" value="ECO:0007669"/>
    <property type="project" value="TreeGrafter"/>
</dbReference>
<keyword evidence="1 6" id="KW-0597">Phosphoprotein</keyword>
<feature type="DNA-binding region" description="OmpR/PhoB-type" evidence="7">
    <location>
        <begin position="123"/>
        <end position="220"/>
    </location>
</feature>
<evidence type="ECO:0000256" key="2">
    <source>
        <dbReference type="ARBA" id="ARBA00023012"/>
    </source>
</evidence>
<dbReference type="PANTHER" id="PTHR48111">
    <property type="entry name" value="REGULATOR OF RPOS"/>
    <property type="match status" value="1"/>
</dbReference>
<dbReference type="InterPro" id="IPR016032">
    <property type="entry name" value="Sig_transdc_resp-reg_C-effctor"/>
</dbReference>
<dbReference type="InterPro" id="IPR001867">
    <property type="entry name" value="OmpR/PhoB-type_DNA-bd"/>
</dbReference>
<dbReference type="GO" id="GO:0032993">
    <property type="term" value="C:protein-DNA complex"/>
    <property type="evidence" value="ECO:0007669"/>
    <property type="project" value="TreeGrafter"/>
</dbReference>
<gene>
    <name evidence="10" type="ORF">D1Z90_16130</name>
</gene>
<evidence type="ECO:0000256" key="7">
    <source>
        <dbReference type="PROSITE-ProRule" id="PRU01091"/>
    </source>
</evidence>
<accession>A0A418YBB3</accession>
<evidence type="ECO:0000256" key="6">
    <source>
        <dbReference type="PROSITE-ProRule" id="PRU00169"/>
    </source>
</evidence>
<reference evidence="10 11" key="1">
    <citation type="submission" date="2018-09" db="EMBL/GenBank/DDBJ databases">
        <authorList>
            <person name="Wang F."/>
        </authorList>
    </citation>
    <scope>NUCLEOTIDE SEQUENCE [LARGE SCALE GENOMIC DNA]</scope>
    <source>
        <strain evidence="10 11">PLHSC7-2</strain>
    </source>
</reference>
<evidence type="ECO:0000313" key="11">
    <source>
        <dbReference type="Proteomes" id="UP000283255"/>
    </source>
</evidence>
<keyword evidence="3" id="KW-0805">Transcription regulation</keyword>
<evidence type="ECO:0000313" key="10">
    <source>
        <dbReference type="EMBL" id="RJG40285.1"/>
    </source>
</evidence>
<dbReference type="Gene3D" id="1.10.10.10">
    <property type="entry name" value="Winged helix-like DNA-binding domain superfamily/Winged helix DNA-binding domain"/>
    <property type="match status" value="1"/>
</dbReference>
<dbReference type="Gene3D" id="3.40.50.2300">
    <property type="match status" value="1"/>
</dbReference>
<keyword evidence="2" id="KW-0902">Two-component regulatory system</keyword>
<dbReference type="SMART" id="SM00862">
    <property type="entry name" value="Trans_reg_C"/>
    <property type="match status" value="1"/>
</dbReference>
<protein>
    <submittedName>
        <fullName evidence="10">DNA-binding response regulator</fullName>
    </submittedName>
</protein>
<evidence type="ECO:0000256" key="4">
    <source>
        <dbReference type="ARBA" id="ARBA00023125"/>
    </source>
</evidence>
<dbReference type="GO" id="GO:0000976">
    <property type="term" value="F:transcription cis-regulatory region binding"/>
    <property type="evidence" value="ECO:0007669"/>
    <property type="project" value="TreeGrafter"/>
</dbReference>
<dbReference type="PANTHER" id="PTHR48111:SF22">
    <property type="entry name" value="REGULATOR OF RPOS"/>
    <property type="match status" value="1"/>
</dbReference>
<feature type="domain" description="OmpR/PhoB-type" evidence="9">
    <location>
        <begin position="123"/>
        <end position="220"/>
    </location>
</feature>
<dbReference type="Pfam" id="PF00486">
    <property type="entry name" value="Trans_reg_C"/>
    <property type="match status" value="1"/>
</dbReference>
<name>A0A418YBB3_9GAMM</name>